<gene>
    <name evidence="5" type="ORF">C4A77_00125</name>
</gene>
<feature type="coiled-coil region" evidence="2">
    <location>
        <begin position="196"/>
        <end position="244"/>
    </location>
</feature>
<keyword evidence="3" id="KW-0472">Membrane</keyword>
<dbReference type="NCBIfam" id="TIGR01760">
    <property type="entry name" value="tape_meas_TP901"/>
    <property type="match status" value="1"/>
</dbReference>
<feature type="coiled-coil region" evidence="2">
    <location>
        <begin position="1649"/>
        <end position="1797"/>
    </location>
</feature>
<accession>A0AAP8U726</accession>
<protein>
    <submittedName>
        <fullName evidence="5">Phage tail tape measure protein</fullName>
    </submittedName>
</protein>
<organism evidence="5 6">
    <name type="scientific">Brevibacillus laterosporus</name>
    <name type="common">Bacillus laterosporus</name>
    <dbReference type="NCBI Taxonomy" id="1465"/>
    <lineage>
        <taxon>Bacteria</taxon>
        <taxon>Bacillati</taxon>
        <taxon>Bacillota</taxon>
        <taxon>Bacilli</taxon>
        <taxon>Bacillales</taxon>
        <taxon>Paenibacillaceae</taxon>
        <taxon>Brevibacillus</taxon>
    </lineage>
</organism>
<evidence type="ECO:0000256" key="1">
    <source>
        <dbReference type="ARBA" id="ARBA00022612"/>
    </source>
</evidence>
<dbReference type="InterPro" id="IPR010090">
    <property type="entry name" value="Phage_tape_meas"/>
</dbReference>
<evidence type="ECO:0000313" key="5">
    <source>
        <dbReference type="EMBL" id="PPB12825.1"/>
    </source>
</evidence>
<dbReference type="Pfam" id="PF10145">
    <property type="entry name" value="PhageMin_Tail"/>
    <property type="match status" value="1"/>
</dbReference>
<evidence type="ECO:0000259" key="4">
    <source>
        <dbReference type="Pfam" id="PF10145"/>
    </source>
</evidence>
<dbReference type="PANTHER" id="PTHR37813:SF1">
    <property type="entry name" value="FELS-2 PROPHAGE PROTEIN"/>
    <property type="match status" value="1"/>
</dbReference>
<keyword evidence="3" id="KW-1133">Transmembrane helix</keyword>
<evidence type="ECO:0000256" key="3">
    <source>
        <dbReference type="SAM" id="Phobius"/>
    </source>
</evidence>
<comment type="caution">
    <text evidence="5">The sequence shown here is derived from an EMBL/GenBank/DDBJ whole genome shotgun (WGS) entry which is preliminary data.</text>
</comment>
<dbReference type="EMBL" id="PRKQ01000001">
    <property type="protein sequence ID" value="PPB12825.1"/>
    <property type="molecule type" value="Genomic_DNA"/>
</dbReference>
<proteinExistence type="predicted"/>
<evidence type="ECO:0000256" key="2">
    <source>
        <dbReference type="SAM" id="Coils"/>
    </source>
</evidence>
<feature type="coiled-coil region" evidence="2">
    <location>
        <begin position="1242"/>
        <end position="1336"/>
    </location>
</feature>
<reference evidence="5 6" key="1">
    <citation type="submission" date="2018-02" db="EMBL/GenBank/DDBJ databases">
        <title>Comparative analysis of genomes of three Brevibacillus laterosporus strains producers of potent antimicrobials isolated from silage.</title>
        <authorList>
            <person name="Kojic M."/>
            <person name="Miljkovic M."/>
            <person name="Studholme D."/>
            <person name="Filipic B."/>
        </authorList>
    </citation>
    <scope>NUCLEOTIDE SEQUENCE [LARGE SCALE GENOMIC DNA]</scope>
    <source>
        <strain evidence="5 6">BGSP11</strain>
    </source>
</reference>
<feature type="transmembrane region" description="Helical" evidence="3">
    <location>
        <begin position="686"/>
        <end position="704"/>
    </location>
</feature>
<feature type="transmembrane region" description="Helical" evidence="3">
    <location>
        <begin position="737"/>
        <end position="754"/>
    </location>
</feature>
<dbReference type="Proteomes" id="UP000239759">
    <property type="component" value="Unassembled WGS sequence"/>
</dbReference>
<dbReference type="PANTHER" id="PTHR37813">
    <property type="entry name" value="FELS-2 PROPHAGE PROTEIN"/>
    <property type="match status" value="1"/>
</dbReference>
<name>A0AAP8U726_BRELA</name>
<sequence>MKGVNRLPDNPLRILIQAELDKQLSNQTILKQLKEIEQKLVSSPLKLSFNIDKSILKSYKDQAELTQKKIETLFQKTKLSNEGYSDLQSRLKEIRNSTDQYAKATIQTYKNTKNLKSATIEYRDELGRLVKEQLKWTQFKTPDGSKKIFQTTGFTFIDDKAKADKKLRDIVNTLNKKYQNALKLEVKLDNLSPTSSAKLERNLARYKSILSEFQKKASIGEFVSDDQLRKLSNLEERLKRLYSSTPKHIDLSQYPKMANAIQQVTNADRYYHQSLIEGRKLIGANVSETEKYIKVTQQLRNGSQISNVSAYINKATGETHKLSESLKDLNTRSYDLGSAFKTAFEKISLWAAATGIFYGATQALQNMLGVIVDIDTKLTELSKVLSSGTDFGQLMNTTLAIANTYGRSLGETAEALVEYGKAGFEANEATKMLNATLLGANVMGTKVGETASYLTGILKQLNLNAEDAVSVIDKLNEVDNNYSVTSAGLAQALTRSAETSQAFALTLDEQLGIITVISEKTRESGNVIGNMLKTVLPRLNSDKAQDALKSIGVEVRDLNGDLRNAMDIYRDTAKAMDGLTRAQKTMVAEALAGKYHITRMIAMLEGMGRVDEVIETSQGAMGSALEENEKHMKSLESKLNQVTSATQELAFSIGENGLKKAMSSTLSTTTTFIKGFTDILNSGTTLNSLLIGVVGGLAAVAIGAKTTSTSLLATSGAFGIATTATRAFTFALMSNPIGIAVAGITALTTALVYFTGKQKEAREETEQFNNSLIENYGTQKKRIDSLVDDYTRLSKVYENNKINSGTTNEKEKEYLQIQNDLGTLLPALIDHYDAAGKARLKSAEAVKEEIESVKELSILKGREDVAKYSVDTSNLLPKISETEMWVRETQKGIDIIQEKLKDSNLSQALRKNYEDDLREFKSNLYKYQREHRSYLVQIQGFAKDTIEKLHAVNNIDLSESKVKQQIEKIGKSINENILIDPNKINILEQTLIKINSIQNVLKSGNGSNAIKADLDSISKSLLDIGTDKSAIDDLINSLNEIRPAALSGAEGIEELVVSEEDFTKAFDNTSSTVSELNQLLDDLSKGRAISSQEIANLITKEAELASAISIENGMVKINQQAIIELRNTKLTAFADIATARIRDLNNQKSVLIQNLNNYGIHIEAIKSLAQAQEVYNTAKERFHNSKSIQEAMQFEKIIPDLENVKTQFESIEALKKLVSSPNYGISNKKSSSPSSKAEYTALTEQQKALERLDTTLALIEQRKTKYPSTTNEYRKALLDERNVLYQKLNLYEKEQKALLSSGKIGGKKNKKGVQGSDEAFKKAEELKRTIADLQGKISTVSFEYVSSQVEDFADRNSILDIQLQNVESRMAQYDSTSKPYRDSLEQEIEFLQKKQANLHQANLVINEQIKLGELTDTQIKDLNKTLAENSNAWLVLHNSINEKKIASINSLLESEKEKTDDLTQAMELAQASMDTIGDHSNKAYLSEFDNYLKLGHQKLSQLQQEISLRKQVISQHQTEISLVKRLNTEIVALQIEQLRLKKSLQDSILSNLTDVYKGVYEQQKKTALKALDDEKDAENERHKNKLDNLKKELKEKEKAIKAEIEAIEEQIEKEEKRHKKVMDGLDDELNRYKDIVNERLKSIDRQVSEKEYNDELTRLQKERQLLQERYNKLYLDDSIEGQYQLSEVVKQLSEKDREIEELNYKRGVELRKDNLNDNLDKFQKEIDAKKKAEDAKYDATKDRLNQEKRDLEKQLDEYKEYIDRQIELENNKHDRLLKNIEEEKKRTQEKFDELINDERRFAQMRQNILNGNLTAMSSDLDKFAKFIKDNMSTIGESIANNLLAKIEEAKRAINQLNNLPIGGGTSLGGGSASGGNGDKSPNKWQQYKAQVNEIVYAKGKWTEAYNKGDTKNQKYWEDRAKPYYKLIPAELANILKGMEHKEAYDWYKGTFHKGGIVPEGIPDQLSNIVNNMFNLKPNEGIVKALGGELMIPPENITKNFIPNLQNLIQSFTPDSSQTLATPITSPSPIIVNLNIEKLMGTKKEAESFADLAVNAIKRRGGKI</sequence>
<keyword evidence="3" id="KW-0812">Transmembrane</keyword>
<keyword evidence="1" id="KW-1188">Viral release from host cell</keyword>
<feature type="domain" description="Phage tail tape measure protein" evidence="4">
    <location>
        <begin position="401"/>
        <end position="593"/>
    </location>
</feature>
<keyword evidence="2" id="KW-0175">Coiled coil</keyword>
<evidence type="ECO:0000313" key="6">
    <source>
        <dbReference type="Proteomes" id="UP000239759"/>
    </source>
</evidence>
<feature type="coiled-coil region" evidence="2">
    <location>
        <begin position="1560"/>
        <end position="1624"/>
    </location>
</feature>